<evidence type="ECO:0000256" key="1">
    <source>
        <dbReference type="ARBA" id="ARBA00001966"/>
    </source>
</evidence>
<comment type="cofactor">
    <cofactor evidence="1">
        <name>[4Fe-4S] cluster</name>
        <dbReference type="ChEBI" id="CHEBI:49883"/>
    </cofactor>
</comment>
<dbReference type="GO" id="GO:0003824">
    <property type="term" value="F:catalytic activity"/>
    <property type="evidence" value="ECO:0007669"/>
    <property type="project" value="InterPro"/>
</dbReference>
<comment type="caution">
    <text evidence="7">The sequence shown here is derived from an EMBL/GenBank/DDBJ whole genome shotgun (WGS) entry which is preliminary data.</text>
</comment>
<dbReference type="SMART" id="SM00729">
    <property type="entry name" value="Elp3"/>
    <property type="match status" value="1"/>
</dbReference>
<keyword evidence="3" id="KW-0479">Metal-binding</keyword>
<dbReference type="InterPro" id="IPR023404">
    <property type="entry name" value="rSAM_horseshoe"/>
</dbReference>
<feature type="domain" description="Radical SAM core" evidence="6">
    <location>
        <begin position="196"/>
        <end position="422"/>
    </location>
</feature>
<sequence>MNTVFVINPPEKHLDDLHITKDMAGGFGFNAGNGIVLPPLELIYHCLRLKELNFKVNFFDLQANANFVPRFWDQIMQEDNPIILILITTPTLNADLKFIKEIKDTNPKSRVFVKFSLKNEKTIQEILETKLVEKVLLGETELIIGEIINNQSTDGCVWLENNNLTWGNELKIMDLNRLPDFDLHWLDFSSYQYVLLDKSKKFFFTFQSSRGCPFPCSYYCPYPLLQGKIWRAMSQEKLFSNVKKLYEQNVGSIFFRDATFTVDGERIKKFCNNLINNRIKINWWCETRMNCLDEKLLKKMAEAGCKGINLGVETGDDELMKKQGKVGGDIIQLKKIIDLAKTYKIQLHFLMIVGLPEETKSSLYKSFDLIYKTTPKSLGVTTITPYPGTELYTEAIANNWIEDDNTQNYNGNQAVMRSKHLTANQIRHGNFMLKVVGYLGRHNSPIHYIMKRGIRIYFWLWSKI</sequence>
<organism evidence="7 8">
    <name type="scientific">Candidatus Falkowbacteria bacterium RIFOXYC2_FULL_36_12</name>
    <dbReference type="NCBI Taxonomy" id="1798002"/>
    <lineage>
        <taxon>Bacteria</taxon>
        <taxon>Candidatus Falkowiibacteriota</taxon>
    </lineage>
</organism>
<evidence type="ECO:0000313" key="8">
    <source>
        <dbReference type="Proteomes" id="UP000179001"/>
    </source>
</evidence>
<accession>A0A1F5T0B4</accession>
<dbReference type="Pfam" id="PF04055">
    <property type="entry name" value="Radical_SAM"/>
    <property type="match status" value="1"/>
</dbReference>
<protein>
    <recommendedName>
        <fullName evidence="6">Radical SAM core domain-containing protein</fullName>
    </recommendedName>
</protein>
<dbReference type="GO" id="GO:0046872">
    <property type="term" value="F:metal ion binding"/>
    <property type="evidence" value="ECO:0007669"/>
    <property type="project" value="UniProtKB-KW"/>
</dbReference>
<dbReference type="InterPro" id="IPR034466">
    <property type="entry name" value="Methyltransferase_Class_B"/>
</dbReference>
<evidence type="ECO:0000256" key="4">
    <source>
        <dbReference type="ARBA" id="ARBA00023004"/>
    </source>
</evidence>
<dbReference type="SUPFAM" id="SSF102114">
    <property type="entry name" value="Radical SAM enzymes"/>
    <property type="match status" value="1"/>
</dbReference>
<reference evidence="7 8" key="1">
    <citation type="journal article" date="2016" name="Nat. Commun.">
        <title>Thousands of microbial genomes shed light on interconnected biogeochemical processes in an aquifer system.</title>
        <authorList>
            <person name="Anantharaman K."/>
            <person name="Brown C.T."/>
            <person name="Hug L.A."/>
            <person name="Sharon I."/>
            <person name="Castelle C.J."/>
            <person name="Probst A.J."/>
            <person name="Thomas B.C."/>
            <person name="Singh A."/>
            <person name="Wilkins M.J."/>
            <person name="Karaoz U."/>
            <person name="Brodie E.L."/>
            <person name="Williams K.H."/>
            <person name="Hubbard S.S."/>
            <person name="Banfield J.F."/>
        </authorList>
    </citation>
    <scope>NUCLEOTIDE SEQUENCE [LARGE SCALE GENOMIC DNA]</scope>
</reference>
<evidence type="ECO:0000259" key="6">
    <source>
        <dbReference type="PROSITE" id="PS51918"/>
    </source>
</evidence>
<dbReference type="InterPro" id="IPR007197">
    <property type="entry name" value="rSAM"/>
</dbReference>
<keyword evidence="5" id="KW-0411">Iron-sulfur</keyword>
<dbReference type="SFLD" id="SFLDS00029">
    <property type="entry name" value="Radical_SAM"/>
    <property type="match status" value="1"/>
</dbReference>
<evidence type="ECO:0000256" key="5">
    <source>
        <dbReference type="ARBA" id="ARBA00023014"/>
    </source>
</evidence>
<dbReference type="PANTHER" id="PTHR43409:SF16">
    <property type="entry name" value="SLR0320 PROTEIN"/>
    <property type="match status" value="1"/>
</dbReference>
<dbReference type="InterPro" id="IPR006638">
    <property type="entry name" value="Elp3/MiaA/NifB-like_rSAM"/>
</dbReference>
<dbReference type="GO" id="GO:0005829">
    <property type="term" value="C:cytosol"/>
    <property type="evidence" value="ECO:0007669"/>
    <property type="project" value="TreeGrafter"/>
</dbReference>
<name>A0A1F5T0B4_9BACT</name>
<dbReference type="SFLD" id="SFLDG01082">
    <property type="entry name" value="B12-binding_domain_containing"/>
    <property type="match status" value="1"/>
</dbReference>
<dbReference type="STRING" id="1798002.A2478_03665"/>
<dbReference type="PANTHER" id="PTHR43409">
    <property type="entry name" value="ANAEROBIC MAGNESIUM-PROTOPORPHYRIN IX MONOMETHYL ESTER CYCLASE-RELATED"/>
    <property type="match status" value="1"/>
</dbReference>
<keyword evidence="2" id="KW-0949">S-adenosyl-L-methionine</keyword>
<dbReference type="GO" id="GO:0051539">
    <property type="term" value="F:4 iron, 4 sulfur cluster binding"/>
    <property type="evidence" value="ECO:0007669"/>
    <property type="project" value="UniProtKB-KW"/>
</dbReference>
<dbReference type="EMBL" id="MFGJ01000006">
    <property type="protein sequence ID" value="OGF32390.1"/>
    <property type="molecule type" value="Genomic_DNA"/>
</dbReference>
<proteinExistence type="predicted"/>
<dbReference type="PROSITE" id="PS51918">
    <property type="entry name" value="RADICAL_SAM"/>
    <property type="match status" value="1"/>
</dbReference>
<dbReference type="Proteomes" id="UP000179001">
    <property type="component" value="Unassembled WGS sequence"/>
</dbReference>
<gene>
    <name evidence="7" type="ORF">A2478_03665</name>
</gene>
<dbReference type="SFLD" id="SFLDG01123">
    <property type="entry name" value="methyltransferase_(Class_B)"/>
    <property type="match status" value="1"/>
</dbReference>
<dbReference type="Gene3D" id="3.80.30.20">
    <property type="entry name" value="tm_1862 like domain"/>
    <property type="match status" value="1"/>
</dbReference>
<evidence type="ECO:0000313" key="7">
    <source>
        <dbReference type="EMBL" id="OGF32390.1"/>
    </source>
</evidence>
<evidence type="ECO:0000256" key="3">
    <source>
        <dbReference type="ARBA" id="ARBA00022723"/>
    </source>
</evidence>
<dbReference type="InterPro" id="IPR058240">
    <property type="entry name" value="rSAM_sf"/>
</dbReference>
<dbReference type="AlphaFoldDB" id="A0A1F5T0B4"/>
<dbReference type="InterPro" id="IPR051198">
    <property type="entry name" value="BchE-like"/>
</dbReference>
<evidence type="ECO:0000256" key="2">
    <source>
        <dbReference type="ARBA" id="ARBA00022691"/>
    </source>
</evidence>
<keyword evidence="4" id="KW-0408">Iron</keyword>